<feature type="domain" description="Nitroreductase" evidence="3">
    <location>
        <begin position="15"/>
        <end position="71"/>
    </location>
</feature>
<gene>
    <name evidence="4" type="ordered locus">BN140_1074</name>
</gene>
<dbReference type="KEGG" id="mbg:BN140_1074"/>
<dbReference type="PANTHER" id="PTHR43673:SF10">
    <property type="entry name" value="NADH DEHYDROGENASE_NAD(P)H NITROREDUCTASE XCC3605-RELATED"/>
    <property type="match status" value="1"/>
</dbReference>
<dbReference type="HOGENOM" id="CLU_070764_7_1_2"/>
<dbReference type="Pfam" id="PF00881">
    <property type="entry name" value="Nitroreductase"/>
    <property type="match status" value="2"/>
</dbReference>
<dbReference type="EC" id="1.6.99.3" evidence="4"/>
<sequence length="176" mass="19807">MSPIGGTVNLGVTVIRSRRSVRKYKDDPVEEKAIKDALDCARLAPTARNEQPWLFGTIQNRETLQAIADLVENARFIADAPICFAIFGKKDAKYYLEDCCAATTQLILALQAWGVGSCWVAGEKKDYIEDVRILLNVPEEYTLVSLVPAGYPEEINIAKKKVLDEVTFFERYEEEE</sequence>
<dbReference type="InterPro" id="IPR000415">
    <property type="entry name" value="Nitroreductase-like"/>
</dbReference>
<evidence type="ECO:0000256" key="1">
    <source>
        <dbReference type="ARBA" id="ARBA00007118"/>
    </source>
</evidence>
<evidence type="ECO:0000256" key="2">
    <source>
        <dbReference type="ARBA" id="ARBA00023002"/>
    </source>
</evidence>
<keyword evidence="2 4" id="KW-0560">Oxidoreductase</keyword>
<dbReference type="RefSeq" id="WP_014866973.1">
    <property type="nucleotide sequence ID" value="NC_018227.2"/>
</dbReference>
<keyword evidence="5" id="KW-1185">Reference proteome</keyword>
<dbReference type="STRING" id="1201294.BN140_1074"/>
<dbReference type="GO" id="GO:0016491">
    <property type="term" value="F:oxidoreductase activity"/>
    <property type="evidence" value="ECO:0007669"/>
    <property type="project" value="UniProtKB-KW"/>
</dbReference>
<dbReference type="PANTHER" id="PTHR43673">
    <property type="entry name" value="NAD(P)H NITROREDUCTASE YDGI-RELATED"/>
    <property type="match status" value="1"/>
</dbReference>
<evidence type="ECO:0000313" key="5">
    <source>
        <dbReference type="Proteomes" id="UP000009007"/>
    </source>
</evidence>
<evidence type="ECO:0000259" key="3">
    <source>
        <dbReference type="Pfam" id="PF00881"/>
    </source>
</evidence>
<dbReference type="EMBL" id="HE964772">
    <property type="protein sequence ID" value="CCJ35997.1"/>
    <property type="molecule type" value="Genomic_DNA"/>
</dbReference>
<feature type="domain" description="Nitroreductase" evidence="3">
    <location>
        <begin position="74"/>
        <end position="151"/>
    </location>
</feature>
<accession>I7LJI4</accession>
<proteinExistence type="inferred from homology"/>
<dbReference type="PATRIC" id="fig|1201294.9.peg.1187"/>
<name>I7LJI4_METBM</name>
<organism evidence="4 5">
    <name type="scientific">Methanoculleus bourgensis (strain ATCC 43281 / DSM 3045 / OCM 15 / MS2)</name>
    <name type="common">Methanogenium bourgense</name>
    <dbReference type="NCBI Taxonomy" id="1201294"/>
    <lineage>
        <taxon>Archaea</taxon>
        <taxon>Methanobacteriati</taxon>
        <taxon>Methanobacteriota</taxon>
        <taxon>Stenosarchaea group</taxon>
        <taxon>Methanomicrobia</taxon>
        <taxon>Methanomicrobiales</taxon>
        <taxon>Methanomicrobiaceae</taxon>
        <taxon>Methanoculleus</taxon>
    </lineage>
</organism>
<dbReference type="BioCyc" id="MBOU1201294:BN140_RS05365-MONOMER"/>
<dbReference type="Proteomes" id="UP000009007">
    <property type="component" value="Chromosome I"/>
</dbReference>
<comment type="similarity">
    <text evidence="1">Belongs to the nitroreductase family.</text>
</comment>
<evidence type="ECO:0000313" key="4">
    <source>
        <dbReference type="EMBL" id="CCJ35997.1"/>
    </source>
</evidence>
<dbReference type="AlphaFoldDB" id="I7LJI4"/>
<dbReference type="Gene3D" id="3.40.109.10">
    <property type="entry name" value="NADH Oxidase"/>
    <property type="match status" value="1"/>
</dbReference>
<dbReference type="GeneID" id="13355402"/>
<reference evidence="5" key="1">
    <citation type="journal article" date="2012" name="J. Bacteriol.">
        <title>Complete genome sequence of the hydrogenotrophic, methanogenic archaeon Methanoculleus bourgensis strain MS2T, isolated from a sewage sludge digester.</title>
        <authorList>
            <person name="Maus I."/>
            <person name="Wibberg D."/>
            <person name="Stantscheff R."/>
            <person name="Eikmeyer F.G."/>
            <person name="Seffner A."/>
            <person name="Boelter J."/>
            <person name="Szczepanowski R."/>
            <person name="Blom J."/>
            <person name="Jaenicke S."/>
            <person name="Konig H."/>
            <person name="Puhler A."/>
            <person name="Schluter A."/>
        </authorList>
    </citation>
    <scope>NUCLEOTIDE SEQUENCE [LARGE SCALE GENOMIC DNA]</scope>
    <source>
        <strain evidence="5">ATCC 43281 / DSM 3045 / OCM 15 / MS2</strain>
    </source>
</reference>
<dbReference type="SUPFAM" id="SSF55469">
    <property type="entry name" value="FMN-dependent nitroreductase-like"/>
    <property type="match status" value="1"/>
</dbReference>
<dbReference type="InterPro" id="IPR029479">
    <property type="entry name" value="Nitroreductase"/>
</dbReference>
<protein>
    <submittedName>
        <fullName evidence="4">NADH dehydrogenase/NAD(P)H nitroreductase</fullName>
        <ecNumber evidence="4">1.6.99.3</ecNumber>
    </submittedName>
</protein>